<keyword evidence="2" id="KW-0809">Transit peptide</keyword>
<organism evidence="4">
    <name type="scientific">Arundo donax</name>
    <name type="common">Giant reed</name>
    <name type="synonym">Donax arundinaceus</name>
    <dbReference type="NCBI Taxonomy" id="35708"/>
    <lineage>
        <taxon>Eukaryota</taxon>
        <taxon>Viridiplantae</taxon>
        <taxon>Streptophyta</taxon>
        <taxon>Embryophyta</taxon>
        <taxon>Tracheophyta</taxon>
        <taxon>Spermatophyta</taxon>
        <taxon>Magnoliopsida</taxon>
        <taxon>Liliopsida</taxon>
        <taxon>Poales</taxon>
        <taxon>Poaceae</taxon>
        <taxon>PACMAD clade</taxon>
        <taxon>Arundinoideae</taxon>
        <taxon>Arundineae</taxon>
        <taxon>Arundo</taxon>
    </lineage>
</organism>
<keyword evidence="1" id="KW-0677">Repeat</keyword>
<proteinExistence type="predicted"/>
<dbReference type="EMBL" id="GBRH01169147">
    <property type="protein sequence ID" value="JAE28749.1"/>
    <property type="molecule type" value="Transcribed_RNA"/>
</dbReference>
<dbReference type="InterPro" id="IPR046960">
    <property type="entry name" value="PPR_At4g14850-like_plant"/>
</dbReference>
<dbReference type="Pfam" id="PF01535">
    <property type="entry name" value="PPR"/>
    <property type="match status" value="2"/>
</dbReference>
<feature type="repeat" description="PPR" evidence="3">
    <location>
        <begin position="41"/>
        <end position="75"/>
    </location>
</feature>
<dbReference type="InterPro" id="IPR011990">
    <property type="entry name" value="TPR-like_helical_dom_sf"/>
</dbReference>
<accession>A0A0A9GYX8</accession>
<dbReference type="InterPro" id="IPR002885">
    <property type="entry name" value="PPR_rpt"/>
</dbReference>
<dbReference type="PANTHER" id="PTHR47926">
    <property type="entry name" value="PENTATRICOPEPTIDE REPEAT-CONTAINING PROTEIN"/>
    <property type="match status" value="1"/>
</dbReference>
<dbReference type="InterPro" id="IPR046848">
    <property type="entry name" value="E_motif"/>
</dbReference>
<dbReference type="NCBIfam" id="TIGR00756">
    <property type="entry name" value="PPR"/>
    <property type="match status" value="4"/>
</dbReference>
<dbReference type="Gene3D" id="1.25.40.10">
    <property type="entry name" value="Tetratricopeptide repeat domain"/>
    <property type="match status" value="2"/>
</dbReference>
<dbReference type="FunFam" id="1.25.40.10:FF:001786">
    <property type="entry name" value="Os11g0433100 protein"/>
    <property type="match status" value="1"/>
</dbReference>
<evidence type="ECO:0000256" key="1">
    <source>
        <dbReference type="ARBA" id="ARBA00022737"/>
    </source>
</evidence>
<reference evidence="4" key="1">
    <citation type="submission" date="2014-09" db="EMBL/GenBank/DDBJ databases">
        <authorList>
            <person name="Magalhaes I.L.F."/>
            <person name="Oliveira U."/>
            <person name="Santos F.R."/>
            <person name="Vidigal T.H.D.A."/>
            <person name="Brescovit A.D."/>
            <person name="Santos A.J."/>
        </authorList>
    </citation>
    <scope>NUCLEOTIDE SEQUENCE</scope>
    <source>
        <tissue evidence="4">Shoot tissue taken approximately 20 cm above the soil surface</tissue>
    </source>
</reference>
<feature type="repeat" description="PPR" evidence="3">
    <location>
        <begin position="179"/>
        <end position="213"/>
    </location>
</feature>
<reference evidence="4" key="2">
    <citation type="journal article" date="2015" name="Data Brief">
        <title>Shoot transcriptome of the giant reed, Arundo donax.</title>
        <authorList>
            <person name="Barrero R.A."/>
            <person name="Guerrero F.D."/>
            <person name="Moolhuijzen P."/>
            <person name="Goolsby J.A."/>
            <person name="Tidwell J."/>
            <person name="Bellgard S.E."/>
            <person name="Bellgard M.I."/>
        </authorList>
    </citation>
    <scope>NUCLEOTIDE SEQUENCE</scope>
    <source>
        <tissue evidence="4">Shoot tissue taken approximately 20 cm above the soil surface</tissue>
    </source>
</reference>
<dbReference type="GO" id="GO:0003723">
    <property type="term" value="F:RNA binding"/>
    <property type="evidence" value="ECO:0007669"/>
    <property type="project" value="InterPro"/>
</dbReference>
<dbReference type="Pfam" id="PF13041">
    <property type="entry name" value="PPR_2"/>
    <property type="match status" value="1"/>
</dbReference>
<dbReference type="GO" id="GO:0009451">
    <property type="term" value="P:RNA modification"/>
    <property type="evidence" value="ECO:0007669"/>
    <property type="project" value="InterPro"/>
</dbReference>
<dbReference type="AlphaFoldDB" id="A0A0A9GYX8"/>
<evidence type="ECO:0000313" key="4">
    <source>
        <dbReference type="EMBL" id="JAE28749.1"/>
    </source>
</evidence>
<feature type="repeat" description="PPR" evidence="3">
    <location>
        <begin position="76"/>
        <end position="110"/>
    </location>
</feature>
<evidence type="ECO:0000256" key="2">
    <source>
        <dbReference type="ARBA" id="ARBA00022946"/>
    </source>
</evidence>
<dbReference type="PROSITE" id="PS51375">
    <property type="entry name" value="PPR"/>
    <property type="match status" value="3"/>
</dbReference>
<protein>
    <submittedName>
        <fullName evidence="4">GSVIVT00000680001</fullName>
    </submittedName>
</protein>
<sequence>MICKTAFQFDTFVQSTLMNVYAKCGEIRLARKVFDLSRERDLVSWNGIIAAYAHHGVGIEAICLYEEMQENGYKPNDVTYAVLLSACSHSGLVDEGLKIFESMVKDRSTVVRDEHYTCLIDLCSRAGRLDDAKRLIQWLKIKSTSGSVWSALLGGCNAHGNESIGNLAARILLEAEPDNAGTYTLLSNIYASAGKWKEAAEVRSEMNNRGLKKQPGCSWIEVADRVHVFVARDKSHSESDMINGVLQDIHHIMRLSGTVPRDHVLIDGELVAI</sequence>
<dbReference type="Pfam" id="PF20431">
    <property type="entry name" value="E_motif"/>
    <property type="match status" value="1"/>
</dbReference>
<evidence type="ECO:0000256" key="3">
    <source>
        <dbReference type="PROSITE-ProRule" id="PRU00708"/>
    </source>
</evidence>
<name>A0A0A9GYX8_ARUDO</name>
<dbReference type="PANTHER" id="PTHR47926:SF373">
    <property type="entry name" value="TETRATRICOPEPTIDE-LIKE HELICAL DOMAIN SUPERFAMILY, DYW DOMAIN-CONTAINING PROTEIN"/>
    <property type="match status" value="1"/>
</dbReference>